<name>A0ABP5FA23_9ACTN</name>
<keyword evidence="2" id="KW-1185">Reference proteome</keyword>
<gene>
    <name evidence="1" type="ORF">GCM10009839_12400</name>
</gene>
<sequence length="72" mass="7805">MEPLIPLARAVASEVDRLDAFPAAVHIDQRLAVVVVEGLAGPDVAARLRHALGRVRLRVEEDGAGRLRVYPN</sequence>
<evidence type="ECO:0000313" key="1">
    <source>
        <dbReference type="EMBL" id="GAA2017918.1"/>
    </source>
</evidence>
<organism evidence="1 2">
    <name type="scientific">Catenulispora yoronensis</name>
    <dbReference type="NCBI Taxonomy" id="450799"/>
    <lineage>
        <taxon>Bacteria</taxon>
        <taxon>Bacillati</taxon>
        <taxon>Actinomycetota</taxon>
        <taxon>Actinomycetes</taxon>
        <taxon>Catenulisporales</taxon>
        <taxon>Catenulisporaceae</taxon>
        <taxon>Catenulispora</taxon>
    </lineage>
</organism>
<proteinExistence type="predicted"/>
<comment type="caution">
    <text evidence="1">The sequence shown here is derived from an EMBL/GenBank/DDBJ whole genome shotgun (WGS) entry which is preliminary data.</text>
</comment>
<dbReference type="EMBL" id="BAAAQN010000005">
    <property type="protein sequence ID" value="GAA2017918.1"/>
    <property type="molecule type" value="Genomic_DNA"/>
</dbReference>
<evidence type="ECO:0000313" key="2">
    <source>
        <dbReference type="Proteomes" id="UP001500751"/>
    </source>
</evidence>
<protein>
    <submittedName>
        <fullName evidence="1">Uncharacterized protein</fullName>
    </submittedName>
</protein>
<reference evidence="2" key="1">
    <citation type="journal article" date="2019" name="Int. J. Syst. Evol. Microbiol.">
        <title>The Global Catalogue of Microorganisms (GCM) 10K type strain sequencing project: providing services to taxonomists for standard genome sequencing and annotation.</title>
        <authorList>
            <consortium name="The Broad Institute Genomics Platform"/>
            <consortium name="The Broad Institute Genome Sequencing Center for Infectious Disease"/>
            <person name="Wu L."/>
            <person name="Ma J."/>
        </authorList>
    </citation>
    <scope>NUCLEOTIDE SEQUENCE [LARGE SCALE GENOMIC DNA]</scope>
    <source>
        <strain evidence="2">JCM 16014</strain>
    </source>
</reference>
<accession>A0ABP5FA23</accession>
<dbReference type="Proteomes" id="UP001500751">
    <property type="component" value="Unassembled WGS sequence"/>
</dbReference>
<dbReference type="RefSeq" id="WP_344664519.1">
    <property type="nucleotide sequence ID" value="NZ_BAAAQN010000005.1"/>
</dbReference>